<organism evidence="2 3">
    <name type="scientific">Mauremys mutica</name>
    <name type="common">yellowpond turtle</name>
    <dbReference type="NCBI Taxonomy" id="74926"/>
    <lineage>
        <taxon>Eukaryota</taxon>
        <taxon>Metazoa</taxon>
        <taxon>Chordata</taxon>
        <taxon>Craniata</taxon>
        <taxon>Vertebrata</taxon>
        <taxon>Euteleostomi</taxon>
        <taxon>Archelosauria</taxon>
        <taxon>Testudinata</taxon>
        <taxon>Testudines</taxon>
        <taxon>Cryptodira</taxon>
        <taxon>Durocryptodira</taxon>
        <taxon>Testudinoidea</taxon>
        <taxon>Geoemydidae</taxon>
        <taxon>Geoemydinae</taxon>
        <taxon>Mauremys</taxon>
    </lineage>
</organism>
<accession>A0A9D3XW97</accession>
<feature type="region of interest" description="Disordered" evidence="1">
    <location>
        <begin position="27"/>
        <end position="70"/>
    </location>
</feature>
<name>A0A9D3XW97_9SAUR</name>
<feature type="region of interest" description="Disordered" evidence="1">
    <location>
        <begin position="1"/>
        <end position="20"/>
    </location>
</feature>
<protein>
    <submittedName>
        <fullName evidence="2">Uncharacterized protein</fullName>
    </submittedName>
</protein>
<proteinExistence type="predicted"/>
<sequence length="70" mass="7463">MPGPRRRPRMSGAGIQQQPQPLALGAVVTGAESASGQICSKPQQVVQKKPAQEETEETEETSSQESAEED</sequence>
<feature type="compositionally biased region" description="Acidic residues" evidence="1">
    <location>
        <begin position="53"/>
        <end position="70"/>
    </location>
</feature>
<gene>
    <name evidence="2" type="ORF">KIL84_020200</name>
</gene>
<comment type="caution">
    <text evidence="2">The sequence shown here is derived from an EMBL/GenBank/DDBJ whole genome shotgun (WGS) entry which is preliminary data.</text>
</comment>
<dbReference type="AlphaFoldDB" id="A0A9D3XW97"/>
<evidence type="ECO:0000313" key="3">
    <source>
        <dbReference type="Proteomes" id="UP000827986"/>
    </source>
</evidence>
<keyword evidence="3" id="KW-1185">Reference proteome</keyword>
<reference evidence="2" key="1">
    <citation type="submission" date="2021-09" db="EMBL/GenBank/DDBJ databases">
        <title>The genome of Mauremys mutica provides insights into the evolution of semi-aquatic lifestyle.</title>
        <authorList>
            <person name="Gong S."/>
            <person name="Gao Y."/>
        </authorList>
    </citation>
    <scope>NUCLEOTIDE SEQUENCE</scope>
    <source>
        <strain evidence="2">MM-2020</strain>
        <tissue evidence="2">Muscle</tissue>
    </source>
</reference>
<dbReference type="EMBL" id="JAHDVG010000463">
    <property type="protein sequence ID" value="KAH1187451.1"/>
    <property type="molecule type" value="Genomic_DNA"/>
</dbReference>
<evidence type="ECO:0000256" key="1">
    <source>
        <dbReference type="SAM" id="MobiDB-lite"/>
    </source>
</evidence>
<dbReference type="Proteomes" id="UP000827986">
    <property type="component" value="Unassembled WGS sequence"/>
</dbReference>
<evidence type="ECO:0000313" key="2">
    <source>
        <dbReference type="EMBL" id="KAH1187451.1"/>
    </source>
</evidence>